<accession>A0A819GYI9</accession>
<dbReference type="Pfam" id="PF05527">
    <property type="entry name" value="TNFAIP8"/>
    <property type="match status" value="1"/>
</dbReference>
<comment type="caution">
    <text evidence="2">The sequence shown here is derived from an EMBL/GenBank/DDBJ whole genome shotgun (WGS) entry which is preliminary data.</text>
</comment>
<dbReference type="Proteomes" id="UP000663845">
    <property type="component" value="Unassembled WGS sequence"/>
</dbReference>
<dbReference type="InterPro" id="IPR038355">
    <property type="entry name" value="TNFAIP8_sf"/>
</dbReference>
<dbReference type="AlphaFoldDB" id="A0A819GYI9"/>
<name>A0A819GYI9_9BILA</name>
<reference evidence="2" key="1">
    <citation type="submission" date="2021-02" db="EMBL/GenBank/DDBJ databases">
        <authorList>
            <person name="Nowell W R."/>
        </authorList>
    </citation>
    <scope>NUCLEOTIDE SEQUENCE</scope>
</reference>
<dbReference type="EMBL" id="CAJNOG010000195">
    <property type="protein sequence ID" value="CAF1063168.1"/>
    <property type="molecule type" value="Genomic_DNA"/>
</dbReference>
<dbReference type="EMBL" id="CAJOAZ010002060">
    <property type="protein sequence ID" value="CAF3889284.1"/>
    <property type="molecule type" value="Genomic_DNA"/>
</dbReference>
<evidence type="ECO:0000313" key="1">
    <source>
        <dbReference type="EMBL" id="CAF1063168.1"/>
    </source>
</evidence>
<dbReference type="Proteomes" id="UP000663844">
    <property type="component" value="Unassembled WGS sequence"/>
</dbReference>
<dbReference type="InterPro" id="IPR008477">
    <property type="entry name" value="TNFAIP8-like"/>
</dbReference>
<dbReference type="PANTHER" id="PTHR12757:SF1">
    <property type="entry name" value="PROTEIN SALIVARY GLANDS MARRED"/>
    <property type="match status" value="1"/>
</dbReference>
<evidence type="ECO:0000313" key="2">
    <source>
        <dbReference type="EMBL" id="CAF3889284.1"/>
    </source>
</evidence>
<dbReference type="Gene3D" id="1.20.1440.160">
    <property type="entry name" value="Tumor necrosis factor alpha-induced protein 8-like"/>
    <property type="match status" value="1"/>
</dbReference>
<sequence>MEQYSVNVRYHLASTRAQSRIIRGEKKLCKIFTNKYIAKCFIPTRLNRVLNNLHALAARSSNSIQMADDLLQKIIKSGMKFQVLYSNNIILLNPNGIQLLMELCVKFNTIIEIIAALSTFNSMAGRLLLQYELSHCRELIHRIIGTYLTQNSHQRIDYIFNFISTGTFLRDIFDSELEGNHAIIVQITDDLHALMRNVIVRE</sequence>
<evidence type="ECO:0000313" key="3">
    <source>
        <dbReference type="Proteomes" id="UP000663844"/>
    </source>
</evidence>
<dbReference type="GO" id="GO:0005737">
    <property type="term" value="C:cytoplasm"/>
    <property type="evidence" value="ECO:0007669"/>
    <property type="project" value="TreeGrafter"/>
</dbReference>
<proteinExistence type="predicted"/>
<gene>
    <name evidence="1" type="ORF">JYZ213_LOCUS19333</name>
    <name evidence="2" type="ORF">OXD698_LOCUS23325</name>
</gene>
<dbReference type="GO" id="GO:0042981">
    <property type="term" value="P:regulation of apoptotic process"/>
    <property type="evidence" value="ECO:0007669"/>
    <property type="project" value="InterPro"/>
</dbReference>
<organism evidence="2 3">
    <name type="scientific">Adineta steineri</name>
    <dbReference type="NCBI Taxonomy" id="433720"/>
    <lineage>
        <taxon>Eukaryota</taxon>
        <taxon>Metazoa</taxon>
        <taxon>Spiralia</taxon>
        <taxon>Gnathifera</taxon>
        <taxon>Rotifera</taxon>
        <taxon>Eurotatoria</taxon>
        <taxon>Bdelloidea</taxon>
        <taxon>Adinetida</taxon>
        <taxon>Adinetidae</taxon>
        <taxon>Adineta</taxon>
    </lineage>
</organism>
<dbReference type="PANTHER" id="PTHR12757">
    <property type="entry name" value="TUMOR NECROSIS FACTOR INDUCED PROTEIN"/>
    <property type="match status" value="1"/>
</dbReference>
<protein>
    <submittedName>
        <fullName evidence="2">Uncharacterized protein</fullName>
    </submittedName>
</protein>